<evidence type="ECO:0000256" key="3">
    <source>
        <dbReference type="ARBA" id="ARBA00022606"/>
    </source>
</evidence>
<dbReference type="Pfam" id="PF02949">
    <property type="entry name" value="7tm_6"/>
    <property type="match status" value="2"/>
</dbReference>
<feature type="transmembrane region" description="Helical" evidence="10">
    <location>
        <begin position="316"/>
        <end position="337"/>
    </location>
</feature>
<evidence type="ECO:0000256" key="5">
    <source>
        <dbReference type="ARBA" id="ARBA00022725"/>
    </source>
</evidence>
<dbReference type="PANTHER" id="PTHR21137">
    <property type="entry name" value="ODORANT RECEPTOR"/>
    <property type="match status" value="1"/>
</dbReference>
<feature type="transmembrane region" description="Helical" evidence="10">
    <location>
        <begin position="486"/>
        <end position="507"/>
    </location>
</feature>
<evidence type="ECO:0000256" key="2">
    <source>
        <dbReference type="ARBA" id="ARBA00022475"/>
    </source>
</evidence>
<feature type="transmembrane region" description="Helical" evidence="10">
    <location>
        <begin position="35"/>
        <end position="58"/>
    </location>
</feature>
<dbReference type="PANTHER" id="PTHR21137:SF35">
    <property type="entry name" value="ODORANT RECEPTOR 19A-RELATED"/>
    <property type="match status" value="1"/>
</dbReference>
<keyword evidence="5" id="KW-0552">Olfaction</keyword>
<dbReference type="InterPro" id="IPR004117">
    <property type="entry name" value="7tm6_olfct_rcpt"/>
</dbReference>
<reference evidence="11 12" key="1">
    <citation type="submission" date="2023-09" db="EMBL/GenBank/DDBJ databases">
        <title>Genomes of two closely related lineages of the louse Polyplax serrata with different host specificities.</title>
        <authorList>
            <person name="Martinu J."/>
            <person name="Tarabai H."/>
            <person name="Stefka J."/>
            <person name="Hypsa V."/>
        </authorList>
    </citation>
    <scope>NUCLEOTIDE SEQUENCE [LARGE SCALE GENOMIC DNA]</scope>
    <source>
        <strain evidence="11">98ZLc_SE</strain>
    </source>
</reference>
<keyword evidence="6 10" id="KW-1133">Transmembrane helix</keyword>
<feature type="transmembrane region" description="Helical" evidence="10">
    <location>
        <begin position="519"/>
        <end position="537"/>
    </location>
</feature>
<sequence length="708" mass="82243">MSTSFSLKNSPYSAPFHTLFYLGAWSSRRLSQNTLVVYAFYQMSAAFLSICGILSLFSDLYLVSDNFEKIIWNLCITTLFAGAVVKNIHLYVHHHIINELRVQLHRAEKERTSPEDQAIQERAAKTFVYIRRSIFVVFVTLVPVWLVTKYQSSYTGEKSLPVPMRLPTFIYAGDDGSFDLAFLLVTLGATLGLLFIIEISMTMYAFLIQISREYEILLKDVPKLNDLYENCCSVENGNSGKVSQTAVEINKDLRKRKTELLVKQLASRQNKLIEYTKGFETCYNKILLLEFFVVSVVILVSAILCLLASETSFYDLSYFLGYLAALTFHTFVVCWYATRIQDQCYNVGVAAYSTNWYLMDLDIQKDINMIILRAQNPPRLTAGRAMDLNVNTFMNFTRLDIRGIEVLNYSFTTNRNKTFLGFDAYRRVLLQNAFHMGEVLTLTSNKFRPMAEKKSSFDSSLYSLQFNLLKCWGAWPIETSSRWKRLLFRCYSLTMALAMTSFIYMGILDFIDCVAENDFRKICWNLCVNLIVVGIFAKNIMAYRRSDELDTLRRNLHTDPESCTTPEDLEIYERNRKNYRNLMKFFHYPLMVCLPIWICDALIAYVRHGEMPLPLKWPFDYDENSMPHYVGIPTFHVSIASIYLLHSITTDLGMFGLMFQIEREYDFLLRKINDLNRYCQESENGSEEGDKIRRIEINRNLKTKQIKL</sequence>
<comment type="subcellular location">
    <subcellularLocation>
        <location evidence="1">Cell membrane</location>
        <topology evidence="1">Multi-pass membrane protein</topology>
    </subcellularLocation>
</comment>
<accession>A0ABR1BDX1</accession>
<evidence type="ECO:0000256" key="10">
    <source>
        <dbReference type="SAM" id="Phobius"/>
    </source>
</evidence>
<protein>
    <recommendedName>
        <fullName evidence="13">Odorant receptor</fullName>
    </recommendedName>
</protein>
<feature type="transmembrane region" description="Helical" evidence="10">
    <location>
        <begin position="70"/>
        <end position="92"/>
    </location>
</feature>
<proteinExistence type="predicted"/>
<evidence type="ECO:0000256" key="4">
    <source>
        <dbReference type="ARBA" id="ARBA00022692"/>
    </source>
</evidence>
<evidence type="ECO:0000313" key="11">
    <source>
        <dbReference type="EMBL" id="KAK6640930.1"/>
    </source>
</evidence>
<keyword evidence="4 10" id="KW-0812">Transmembrane</keyword>
<feature type="transmembrane region" description="Helical" evidence="10">
    <location>
        <begin position="585"/>
        <end position="606"/>
    </location>
</feature>
<evidence type="ECO:0000256" key="8">
    <source>
        <dbReference type="ARBA" id="ARBA00023170"/>
    </source>
</evidence>
<gene>
    <name evidence="11" type="ORF">RUM44_012628</name>
</gene>
<evidence type="ECO:0000256" key="1">
    <source>
        <dbReference type="ARBA" id="ARBA00004651"/>
    </source>
</evidence>
<keyword evidence="2" id="KW-1003">Cell membrane</keyword>
<evidence type="ECO:0000313" key="12">
    <source>
        <dbReference type="Proteomes" id="UP001359485"/>
    </source>
</evidence>
<dbReference type="EMBL" id="JAWJWF010000001">
    <property type="protein sequence ID" value="KAK6640930.1"/>
    <property type="molecule type" value="Genomic_DNA"/>
</dbReference>
<feature type="transmembrane region" description="Helical" evidence="10">
    <location>
        <begin position="626"/>
        <end position="645"/>
    </location>
</feature>
<feature type="transmembrane region" description="Helical" evidence="10">
    <location>
        <begin position="129"/>
        <end position="148"/>
    </location>
</feature>
<keyword evidence="12" id="KW-1185">Reference proteome</keyword>
<evidence type="ECO:0000256" key="9">
    <source>
        <dbReference type="ARBA" id="ARBA00023224"/>
    </source>
</evidence>
<keyword evidence="3" id="KW-0716">Sensory transduction</keyword>
<evidence type="ECO:0008006" key="13">
    <source>
        <dbReference type="Google" id="ProtNLM"/>
    </source>
</evidence>
<keyword evidence="7 10" id="KW-0472">Membrane</keyword>
<name>A0ABR1BDX1_POLSC</name>
<evidence type="ECO:0000256" key="7">
    <source>
        <dbReference type="ARBA" id="ARBA00023136"/>
    </source>
</evidence>
<keyword evidence="9" id="KW-0807">Transducer</keyword>
<comment type="caution">
    <text evidence="11">The sequence shown here is derived from an EMBL/GenBank/DDBJ whole genome shotgun (WGS) entry which is preliminary data.</text>
</comment>
<feature type="transmembrane region" description="Helical" evidence="10">
    <location>
        <begin position="180"/>
        <end position="207"/>
    </location>
</feature>
<keyword evidence="8" id="KW-0675">Receptor</keyword>
<evidence type="ECO:0000256" key="6">
    <source>
        <dbReference type="ARBA" id="ARBA00022989"/>
    </source>
</evidence>
<organism evidence="11 12">
    <name type="scientific">Polyplax serrata</name>
    <name type="common">Common mouse louse</name>
    <dbReference type="NCBI Taxonomy" id="468196"/>
    <lineage>
        <taxon>Eukaryota</taxon>
        <taxon>Metazoa</taxon>
        <taxon>Ecdysozoa</taxon>
        <taxon>Arthropoda</taxon>
        <taxon>Hexapoda</taxon>
        <taxon>Insecta</taxon>
        <taxon>Pterygota</taxon>
        <taxon>Neoptera</taxon>
        <taxon>Paraneoptera</taxon>
        <taxon>Psocodea</taxon>
        <taxon>Troctomorpha</taxon>
        <taxon>Phthiraptera</taxon>
        <taxon>Anoplura</taxon>
        <taxon>Polyplacidae</taxon>
        <taxon>Polyplax</taxon>
    </lineage>
</organism>
<feature type="transmembrane region" description="Helical" evidence="10">
    <location>
        <begin position="287"/>
        <end position="310"/>
    </location>
</feature>
<dbReference type="Proteomes" id="UP001359485">
    <property type="component" value="Unassembled WGS sequence"/>
</dbReference>